<sequence length="50" mass="5820">MTNSSVFGFSVYAVMFFALFFVALKSCDAEYENQRAYISQYKQELMQVSE</sequence>
<keyword evidence="1" id="KW-1133">Transmembrane helix</keyword>
<reference evidence="2 3" key="1">
    <citation type="submission" date="2018-06" db="EMBL/GenBank/DDBJ databases">
        <authorList>
            <consortium name="Pathogen Informatics"/>
            <person name="Doyle S."/>
        </authorList>
    </citation>
    <scope>NUCLEOTIDE SEQUENCE [LARGE SCALE GENOMIC DNA]</scope>
    <source>
        <strain evidence="2 3">NCTC10293</strain>
    </source>
</reference>
<name>A0A378R8J5_9GAMM</name>
<gene>
    <name evidence="2" type="ORF">NCTC10293_01260</name>
</gene>
<keyword evidence="1" id="KW-0812">Transmembrane</keyword>
<dbReference type="Proteomes" id="UP000255279">
    <property type="component" value="Unassembled WGS sequence"/>
</dbReference>
<keyword evidence="1" id="KW-0472">Membrane</keyword>
<dbReference type="EMBL" id="UGQE01000002">
    <property type="protein sequence ID" value="STZ13682.1"/>
    <property type="molecule type" value="Genomic_DNA"/>
</dbReference>
<evidence type="ECO:0000313" key="3">
    <source>
        <dbReference type="Proteomes" id="UP000255279"/>
    </source>
</evidence>
<accession>A0A378R8J5</accession>
<dbReference type="AlphaFoldDB" id="A0A378R8J5"/>
<organism evidence="2 3">
    <name type="scientific">Moraxella caviae</name>
    <dbReference type="NCBI Taxonomy" id="34060"/>
    <lineage>
        <taxon>Bacteria</taxon>
        <taxon>Pseudomonadati</taxon>
        <taxon>Pseudomonadota</taxon>
        <taxon>Gammaproteobacteria</taxon>
        <taxon>Moraxellales</taxon>
        <taxon>Moraxellaceae</taxon>
        <taxon>Moraxella</taxon>
    </lineage>
</organism>
<protein>
    <submittedName>
        <fullName evidence="2">Uncharacterized protein</fullName>
    </submittedName>
</protein>
<evidence type="ECO:0000313" key="2">
    <source>
        <dbReference type="EMBL" id="STZ13682.1"/>
    </source>
</evidence>
<proteinExistence type="predicted"/>
<feature type="transmembrane region" description="Helical" evidence="1">
    <location>
        <begin position="6"/>
        <end position="24"/>
    </location>
</feature>
<dbReference type="RefSeq" id="WP_158078954.1">
    <property type="nucleotide sequence ID" value="NZ_MUXU01000048.1"/>
</dbReference>
<evidence type="ECO:0000256" key="1">
    <source>
        <dbReference type="SAM" id="Phobius"/>
    </source>
</evidence>